<dbReference type="Proteomes" id="UP000237889">
    <property type="component" value="Chromosome"/>
</dbReference>
<keyword evidence="2 3" id="KW-0802">TPR repeat</keyword>
<dbReference type="Gene3D" id="1.25.40.10">
    <property type="entry name" value="Tetratricopeptide repeat domain"/>
    <property type="match status" value="3"/>
</dbReference>
<dbReference type="AlphaFoldDB" id="A0A2S0NHS4"/>
<feature type="compositionally biased region" description="Basic and acidic residues" evidence="4">
    <location>
        <begin position="589"/>
        <end position="599"/>
    </location>
</feature>
<dbReference type="PROSITE" id="PS50005">
    <property type="entry name" value="TPR"/>
    <property type="match status" value="2"/>
</dbReference>
<evidence type="ECO:0000256" key="1">
    <source>
        <dbReference type="ARBA" id="ARBA00022737"/>
    </source>
</evidence>
<evidence type="ECO:0000256" key="3">
    <source>
        <dbReference type="PROSITE-ProRule" id="PRU00339"/>
    </source>
</evidence>
<evidence type="ECO:0000256" key="2">
    <source>
        <dbReference type="ARBA" id="ARBA00022803"/>
    </source>
</evidence>
<accession>A0A2S0NHS4</accession>
<dbReference type="SMART" id="SM00028">
    <property type="entry name" value="TPR"/>
    <property type="match status" value="8"/>
</dbReference>
<name>A0A2S0NHS4_9HYPH</name>
<evidence type="ECO:0000313" key="5">
    <source>
        <dbReference type="EMBL" id="AVO47637.1"/>
    </source>
</evidence>
<sequence length="625" mass="69227">MLDRCPADPTGAFSRVRRRSSPRNDERAIVTIKTPFRVLALAAAIATAVVSPGLAQARNQSFEPLGATPTFRDALRGSVYGNVLAARLASNVRDTSAASVYWRAALRQDPRNNEILERAFVTTLADGNVDEAGPLAERLIQIDRGHRLARLTLAMRALKAKQFQTARTHLTAAPRANADLTSALLIGWTHLGSGDAQAGVAALDRLTGADWYNLFKNFHAGLILDAAGRRAEAGRRLEEAYKQDPTILRIVDAYGRWASRAKSADDARQIFAAYDKVIPNHPVIVAAQERLSQPGGSLPMLVRTSQAGAAEVLYGLGSALSRQGGEDLALIYLQLARWLEPQQDMAILSLADLYEYLKLPRRAIAVFEAMPESSPLYRNAQIQRALNLEQLDRTDEARKALSDLIARNPQDLEALQALGNIQRARKMFGEAAETYSKALALISDPGPQHWIYFYFRGIAYERTKQWAKAEADLKKALELIPENNARGRAQVLNYLGYSWVDQGINLEEGLALVRKAVELTPEDGYIVDSLGWAYYRMGRYEEAVAELERAIELKPEDPVINDHLGDAYWKAGRELEARFQWNHARDLKPEPDDLPRILDKIANGLTDNPVQTSRNTGEGPAPKPN</sequence>
<feature type="region of interest" description="Disordered" evidence="4">
    <location>
        <begin position="1"/>
        <end position="20"/>
    </location>
</feature>
<dbReference type="Pfam" id="PF13414">
    <property type="entry name" value="TPR_11"/>
    <property type="match status" value="1"/>
</dbReference>
<dbReference type="OrthoDB" id="9766710at2"/>
<dbReference type="PANTHER" id="PTHR45586:SF1">
    <property type="entry name" value="LIPOPOLYSACCHARIDE ASSEMBLY PROTEIN B"/>
    <property type="match status" value="1"/>
</dbReference>
<dbReference type="PROSITE" id="PS50293">
    <property type="entry name" value="TPR_REGION"/>
    <property type="match status" value="1"/>
</dbReference>
<reference evidence="5 6" key="1">
    <citation type="submission" date="2018-03" db="EMBL/GenBank/DDBJ databases">
        <title>Genome sequencing of Phreatobacter sp.</title>
        <authorList>
            <person name="Kim S.-J."/>
            <person name="Heo J."/>
            <person name="Kwon S.-W."/>
        </authorList>
    </citation>
    <scope>NUCLEOTIDE SEQUENCE [LARGE SCALE GENOMIC DNA]</scope>
    <source>
        <strain evidence="5 6">S-12</strain>
    </source>
</reference>
<feature type="repeat" description="TPR" evidence="3">
    <location>
        <begin position="450"/>
        <end position="483"/>
    </location>
</feature>
<evidence type="ECO:0000256" key="4">
    <source>
        <dbReference type="SAM" id="MobiDB-lite"/>
    </source>
</evidence>
<dbReference type="InterPro" id="IPR013105">
    <property type="entry name" value="TPR_2"/>
</dbReference>
<protein>
    <submittedName>
        <fullName evidence="5">Uncharacterized protein</fullName>
    </submittedName>
</protein>
<dbReference type="KEGG" id="phr:C6569_11375"/>
<dbReference type="PANTHER" id="PTHR45586">
    <property type="entry name" value="TPR REPEAT-CONTAINING PROTEIN PA4667"/>
    <property type="match status" value="1"/>
</dbReference>
<dbReference type="InterPro" id="IPR051012">
    <property type="entry name" value="CellSynth/LPSAsmb/PSIAsmb"/>
</dbReference>
<keyword evidence="6" id="KW-1185">Reference proteome</keyword>
<evidence type="ECO:0000313" key="6">
    <source>
        <dbReference type="Proteomes" id="UP000237889"/>
    </source>
</evidence>
<organism evidence="5 6">
    <name type="scientific">Phreatobacter cathodiphilus</name>
    <dbReference type="NCBI Taxonomy" id="1868589"/>
    <lineage>
        <taxon>Bacteria</taxon>
        <taxon>Pseudomonadati</taxon>
        <taxon>Pseudomonadota</taxon>
        <taxon>Alphaproteobacteria</taxon>
        <taxon>Hyphomicrobiales</taxon>
        <taxon>Phreatobacteraceae</taxon>
        <taxon>Phreatobacter</taxon>
    </lineage>
</organism>
<gene>
    <name evidence="5" type="ORF">C6569_11375</name>
</gene>
<dbReference type="InterPro" id="IPR011990">
    <property type="entry name" value="TPR-like_helical_dom_sf"/>
</dbReference>
<dbReference type="Pfam" id="PF13432">
    <property type="entry name" value="TPR_16"/>
    <property type="match status" value="1"/>
</dbReference>
<dbReference type="InterPro" id="IPR019734">
    <property type="entry name" value="TPR_rpt"/>
</dbReference>
<keyword evidence="1" id="KW-0677">Repeat</keyword>
<dbReference type="EMBL" id="CP027668">
    <property type="protein sequence ID" value="AVO47637.1"/>
    <property type="molecule type" value="Genomic_DNA"/>
</dbReference>
<feature type="region of interest" description="Disordered" evidence="4">
    <location>
        <begin position="589"/>
        <end position="625"/>
    </location>
</feature>
<feature type="compositionally biased region" description="Polar residues" evidence="4">
    <location>
        <begin position="605"/>
        <end position="616"/>
    </location>
</feature>
<dbReference type="SUPFAM" id="SSF48452">
    <property type="entry name" value="TPR-like"/>
    <property type="match status" value="3"/>
</dbReference>
<feature type="repeat" description="TPR" evidence="3">
    <location>
        <begin position="524"/>
        <end position="557"/>
    </location>
</feature>
<proteinExistence type="predicted"/>
<dbReference type="Pfam" id="PF07719">
    <property type="entry name" value="TPR_2"/>
    <property type="match status" value="1"/>
</dbReference>